<feature type="binding site" evidence="10">
    <location>
        <position position="254"/>
    </location>
    <ligand>
        <name>Mg(2+)</name>
        <dbReference type="ChEBI" id="CHEBI:18420"/>
    </ligand>
</feature>
<gene>
    <name evidence="10 13" type="primary">mnmE</name>
    <name evidence="10" type="synonym">trmE</name>
    <name evidence="13" type="ORF">FJO69_01020</name>
</gene>
<dbReference type="InterPro" id="IPR027417">
    <property type="entry name" value="P-loop_NTPase"/>
</dbReference>
<feature type="binding site" evidence="10">
    <location>
        <position position="229"/>
    </location>
    <ligand>
        <name>K(+)</name>
        <dbReference type="ChEBI" id="CHEBI:29103"/>
    </ligand>
</feature>
<feature type="binding site" evidence="10">
    <location>
        <position position="122"/>
    </location>
    <ligand>
        <name>(6S)-5-formyl-5,6,7,8-tetrahydrofolate</name>
        <dbReference type="ChEBI" id="CHEBI:57457"/>
    </ligand>
</feature>
<dbReference type="InterPro" id="IPR018948">
    <property type="entry name" value="GTP-bd_TrmE_N"/>
</dbReference>
<evidence type="ECO:0000256" key="3">
    <source>
        <dbReference type="ARBA" id="ARBA00022694"/>
    </source>
</evidence>
<dbReference type="PRINTS" id="PR00326">
    <property type="entry name" value="GTP1OBG"/>
</dbReference>
<feature type="binding site" evidence="10">
    <location>
        <position position="253"/>
    </location>
    <ligand>
        <name>K(+)</name>
        <dbReference type="ChEBI" id="CHEBI:29103"/>
    </ligand>
</feature>
<proteinExistence type="inferred from homology"/>
<evidence type="ECO:0000256" key="10">
    <source>
        <dbReference type="HAMAP-Rule" id="MF_00379"/>
    </source>
</evidence>
<dbReference type="PANTHER" id="PTHR42714">
    <property type="entry name" value="TRNA MODIFICATION GTPASE GTPBP3"/>
    <property type="match status" value="1"/>
</dbReference>
<dbReference type="Pfam" id="PF12631">
    <property type="entry name" value="MnmE_helical"/>
    <property type="match status" value="1"/>
</dbReference>
<sequence>MMNINDTITAISSGNINQAISIIRISGPEAIEIIKKIYTGKIGEDKTITYGNIVDPQTNKVIDEVLVNFFIGNKNYTGEDTIEINAHGGIIVTNKILNLIIGNGARLAEKGEFTRRAFLNGKISLDKAEAINNLIHAKTNKQAEIAIHQFNYKDEKLIEKLEDELLQIISITEINIDYSDYNDIEQMDKNKLKQLVNNLIKKIDVVIQQSENANDIYNGIPIAIVGEPNTGKSSLLNALLGKEKAIVTNIPGTTRDIVEGEFDINGIVFKLIDTAGIRETEDLVESIGIEKSKKAIEEARIVVHLVDYDNQDSEENLAIKDLAKNKEYIEVINKADLLSKEQKSNTNKIIISAKNQYLWELRNALVKKYNNFDIYSENIIYNTRKLGLLKEAKNALLEANEGIDNGFGPEVVILDLNKAWMNLRQILNKEHDNEALLDNIFSKFCLGK</sequence>
<dbReference type="HAMAP" id="MF_00379">
    <property type="entry name" value="GTPase_MnmE"/>
    <property type="match status" value="1"/>
</dbReference>
<protein>
    <recommendedName>
        <fullName evidence="10">tRNA modification GTPase MnmE</fullName>
        <ecNumber evidence="10">3.6.-.-</ecNumber>
    </recommendedName>
</protein>
<evidence type="ECO:0000256" key="7">
    <source>
        <dbReference type="ARBA" id="ARBA00022842"/>
    </source>
</evidence>
<feature type="binding site" evidence="10">
    <location>
        <position position="250"/>
    </location>
    <ligand>
        <name>K(+)</name>
        <dbReference type="ChEBI" id="CHEBI:29103"/>
    </ligand>
</feature>
<dbReference type="Pfam" id="PF10396">
    <property type="entry name" value="TrmE_N"/>
    <property type="match status" value="1"/>
</dbReference>
<evidence type="ECO:0000256" key="2">
    <source>
        <dbReference type="ARBA" id="ARBA00022490"/>
    </source>
</evidence>
<comment type="subunit">
    <text evidence="10">Homodimer. Heterotetramer of two MnmE and two MnmG subunits.</text>
</comment>
<dbReference type="InterPro" id="IPR031168">
    <property type="entry name" value="G_TrmE"/>
</dbReference>
<comment type="cofactor">
    <cofactor evidence="10">
        <name>K(+)</name>
        <dbReference type="ChEBI" id="CHEBI:29103"/>
    </cofactor>
    <text evidence="10">Binds 1 potassium ion per subunit.</text>
</comment>
<keyword evidence="5 10" id="KW-0547">Nucleotide-binding</keyword>
<feature type="binding site" evidence="10">
    <location>
        <position position="248"/>
    </location>
    <ligand>
        <name>K(+)</name>
        <dbReference type="ChEBI" id="CHEBI:29103"/>
    </ligand>
</feature>
<dbReference type="EC" id="3.6.-.-" evidence="10"/>
<dbReference type="NCBIfam" id="TIGR00450">
    <property type="entry name" value="mnmE_trmE_thdF"/>
    <property type="match status" value="1"/>
</dbReference>
<keyword evidence="6 10" id="KW-0378">Hydrolase</keyword>
<evidence type="ECO:0000256" key="6">
    <source>
        <dbReference type="ARBA" id="ARBA00022801"/>
    </source>
</evidence>
<dbReference type="InterPro" id="IPR027266">
    <property type="entry name" value="TrmE/GcvT-like"/>
</dbReference>
<dbReference type="Gene3D" id="3.30.1360.120">
    <property type="entry name" value="Probable tRNA modification gtpase trme, domain 1"/>
    <property type="match status" value="1"/>
</dbReference>
<dbReference type="GO" id="GO:0046872">
    <property type="term" value="F:metal ion binding"/>
    <property type="evidence" value="ECO:0007669"/>
    <property type="project" value="UniProtKB-KW"/>
</dbReference>
<comment type="function">
    <text evidence="10">Exhibits a very high intrinsic GTPase hydrolysis rate. Involved in the addition of a carboxymethylaminomethyl (cmnm) group at the wobble position (U34) of certain tRNAs, forming tRNA-cmnm(5)s(2)U34.</text>
</comment>
<dbReference type="EMBL" id="VFSS01000002">
    <property type="protein sequence ID" value="TPE57765.1"/>
    <property type="molecule type" value="Genomic_DNA"/>
</dbReference>
<evidence type="ECO:0000313" key="13">
    <source>
        <dbReference type="EMBL" id="TPE57765.1"/>
    </source>
</evidence>
<dbReference type="InterPro" id="IPR027368">
    <property type="entry name" value="MnmE_dom2"/>
</dbReference>
<dbReference type="FunFam" id="3.40.50.300:FF:001376">
    <property type="entry name" value="tRNA modification GTPase MnmE"/>
    <property type="match status" value="1"/>
</dbReference>
<keyword evidence="14" id="KW-1185">Reference proteome</keyword>
<evidence type="ECO:0000256" key="9">
    <source>
        <dbReference type="ARBA" id="ARBA00023134"/>
    </source>
</evidence>
<feature type="binding site" evidence="10">
    <location>
        <position position="24"/>
    </location>
    <ligand>
        <name>(6S)-5-formyl-5,6,7,8-tetrahydrofolate</name>
        <dbReference type="ChEBI" id="CHEBI:57457"/>
    </ligand>
</feature>
<dbReference type="SUPFAM" id="SSF52540">
    <property type="entry name" value="P-loop containing nucleoside triphosphate hydrolases"/>
    <property type="match status" value="1"/>
</dbReference>
<evidence type="ECO:0000256" key="1">
    <source>
        <dbReference type="ARBA" id="ARBA00011043"/>
    </source>
</evidence>
<dbReference type="PROSITE" id="PS51709">
    <property type="entry name" value="G_TRME"/>
    <property type="match status" value="1"/>
</dbReference>
<dbReference type="Pfam" id="PF01926">
    <property type="entry name" value="MMR_HSR1"/>
    <property type="match status" value="1"/>
</dbReference>
<evidence type="ECO:0000313" key="14">
    <source>
        <dbReference type="Proteomes" id="UP000319776"/>
    </source>
</evidence>
<feature type="binding site" evidence="10">
    <location>
        <begin position="333"/>
        <end position="336"/>
    </location>
    <ligand>
        <name>GTP</name>
        <dbReference type="ChEBI" id="CHEBI:37565"/>
    </ligand>
</feature>
<feature type="binding site" evidence="10">
    <location>
        <begin position="273"/>
        <end position="276"/>
    </location>
    <ligand>
        <name>GTP</name>
        <dbReference type="ChEBI" id="CHEBI:37565"/>
    </ligand>
</feature>
<dbReference type="GO" id="GO:0005829">
    <property type="term" value="C:cytosol"/>
    <property type="evidence" value="ECO:0007669"/>
    <property type="project" value="TreeGrafter"/>
</dbReference>
<comment type="caution">
    <text evidence="10">Lacks conserved residue(s) required for the propagation of feature annotation.</text>
</comment>
<accession>A0A501XB00</accession>
<reference evidence="13 14" key="1">
    <citation type="submission" date="2019-06" db="EMBL/GenBank/DDBJ databases">
        <title>Mycoplasma falconis type strain whole genome sequence.</title>
        <authorList>
            <person name="Spergser J."/>
        </authorList>
    </citation>
    <scope>NUCLEOTIDE SEQUENCE [LARGE SCALE GENOMIC DNA]</scope>
    <source>
        <strain evidence="13 14">ATCC 51372</strain>
    </source>
</reference>
<keyword evidence="3 10" id="KW-0819">tRNA processing</keyword>
<feature type="binding site" evidence="10">
    <location>
        <position position="233"/>
    </location>
    <ligand>
        <name>Mg(2+)</name>
        <dbReference type="ChEBI" id="CHEBI:18420"/>
    </ligand>
</feature>
<feature type="domain" description="TrmE-type G" evidence="12">
    <location>
        <begin position="219"/>
        <end position="370"/>
    </location>
</feature>
<dbReference type="GO" id="GO:0030488">
    <property type="term" value="P:tRNA methylation"/>
    <property type="evidence" value="ECO:0007669"/>
    <property type="project" value="TreeGrafter"/>
</dbReference>
<dbReference type="GO" id="GO:0003924">
    <property type="term" value="F:GTPase activity"/>
    <property type="evidence" value="ECO:0007669"/>
    <property type="project" value="UniProtKB-UniRule"/>
</dbReference>
<feature type="binding site" evidence="10">
    <location>
        <position position="448"/>
    </location>
    <ligand>
        <name>(6S)-5-formyl-5,6,7,8-tetrahydrofolate</name>
        <dbReference type="ChEBI" id="CHEBI:57457"/>
    </ligand>
</feature>
<dbReference type="CDD" id="cd04164">
    <property type="entry name" value="trmE"/>
    <property type="match status" value="1"/>
</dbReference>
<dbReference type="AlphaFoldDB" id="A0A501XB00"/>
<dbReference type="PANTHER" id="PTHR42714:SF2">
    <property type="entry name" value="TRNA MODIFICATION GTPASE GTPBP3, MITOCHONDRIAL"/>
    <property type="match status" value="1"/>
</dbReference>
<comment type="similarity">
    <text evidence="1 10 11">Belongs to the TRAFAC class TrmE-Era-EngA-EngB-Septin-like GTPase superfamily. TrmE GTPase family.</text>
</comment>
<dbReference type="GO" id="GO:0002098">
    <property type="term" value="P:tRNA wobble uridine modification"/>
    <property type="evidence" value="ECO:0007669"/>
    <property type="project" value="TreeGrafter"/>
</dbReference>
<feature type="binding site" evidence="10">
    <location>
        <begin position="229"/>
        <end position="234"/>
    </location>
    <ligand>
        <name>GTP</name>
        <dbReference type="ChEBI" id="CHEBI:37565"/>
    </ligand>
</feature>
<name>A0A501XB00_9BACT</name>
<dbReference type="OrthoDB" id="9805918at2"/>
<dbReference type="CDD" id="cd14858">
    <property type="entry name" value="TrmE_N"/>
    <property type="match status" value="1"/>
</dbReference>
<evidence type="ECO:0000256" key="11">
    <source>
        <dbReference type="RuleBase" id="RU003313"/>
    </source>
</evidence>
<feature type="binding site" evidence="10">
    <location>
        <begin position="248"/>
        <end position="254"/>
    </location>
    <ligand>
        <name>GTP</name>
        <dbReference type="ChEBI" id="CHEBI:37565"/>
    </ligand>
</feature>
<dbReference type="GO" id="GO:0005525">
    <property type="term" value="F:GTP binding"/>
    <property type="evidence" value="ECO:0007669"/>
    <property type="project" value="UniProtKB-UniRule"/>
</dbReference>
<keyword evidence="4 10" id="KW-0479">Metal-binding</keyword>
<keyword evidence="7 10" id="KW-0460">Magnesium</keyword>
<evidence type="ECO:0000256" key="4">
    <source>
        <dbReference type="ARBA" id="ARBA00022723"/>
    </source>
</evidence>
<keyword evidence="9 10" id="KW-0342">GTP-binding</keyword>
<dbReference type="InterPro" id="IPR005225">
    <property type="entry name" value="Small_GTP-bd"/>
</dbReference>
<evidence type="ECO:0000259" key="12">
    <source>
        <dbReference type="PROSITE" id="PS51709"/>
    </source>
</evidence>
<feature type="binding site" evidence="10">
    <location>
        <position position="83"/>
    </location>
    <ligand>
        <name>(6S)-5-formyl-5,6,7,8-tetrahydrofolate</name>
        <dbReference type="ChEBI" id="CHEBI:57457"/>
    </ligand>
</feature>
<keyword evidence="2 10" id="KW-0963">Cytoplasm</keyword>
<dbReference type="InterPro" id="IPR025867">
    <property type="entry name" value="MnmE_helical"/>
</dbReference>
<dbReference type="InterPro" id="IPR004520">
    <property type="entry name" value="GTPase_MnmE"/>
</dbReference>
<dbReference type="Gene3D" id="1.20.120.430">
    <property type="entry name" value="tRNA modification GTPase MnmE domain 2"/>
    <property type="match status" value="1"/>
</dbReference>
<dbReference type="Proteomes" id="UP000319776">
    <property type="component" value="Unassembled WGS sequence"/>
</dbReference>
<organism evidence="13 14">
    <name type="scientific">[Mycoplasma] falconis</name>
    <dbReference type="NCBI Taxonomy" id="92403"/>
    <lineage>
        <taxon>Bacteria</taxon>
        <taxon>Bacillati</taxon>
        <taxon>Mycoplasmatota</taxon>
        <taxon>Mycoplasmoidales</taxon>
        <taxon>Metamycoplasmataceae</taxon>
        <taxon>Metamycoplasma</taxon>
    </lineage>
</organism>
<evidence type="ECO:0000256" key="8">
    <source>
        <dbReference type="ARBA" id="ARBA00022958"/>
    </source>
</evidence>
<comment type="caution">
    <text evidence="13">The sequence shown here is derived from an EMBL/GenBank/DDBJ whole genome shotgun (WGS) entry which is preliminary data.</text>
</comment>
<comment type="subcellular location">
    <subcellularLocation>
        <location evidence="10">Cytoplasm</location>
    </subcellularLocation>
</comment>
<dbReference type="Gene3D" id="3.40.50.300">
    <property type="entry name" value="P-loop containing nucleotide triphosphate hydrolases"/>
    <property type="match status" value="1"/>
</dbReference>
<dbReference type="InterPro" id="IPR006073">
    <property type="entry name" value="GTP-bd"/>
</dbReference>
<keyword evidence="8 10" id="KW-0630">Potassium</keyword>
<evidence type="ECO:0000256" key="5">
    <source>
        <dbReference type="ARBA" id="ARBA00022741"/>
    </source>
</evidence>
<dbReference type="NCBIfam" id="TIGR00231">
    <property type="entry name" value="small_GTP"/>
    <property type="match status" value="1"/>
</dbReference>